<dbReference type="Gene3D" id="1.25.10.10">
    <property type="entry name" value="Leucine-rich Repeat Variant"/>
    <property type="match status" value="1"/>
</dbReference>
<evidence type="ECO:0000256" key="4">
    <source>
        <dbReference type="SAM" id="MobiDB-lite"/>
    </source>
</evidence>
<dbReference type="InterPro" id="IPR032413">
    <property type="entry name" value="Arm_3"/>
</dbReference>
<evidence type="ECO:0008006" key="8">
    <source>
        <dbReference type="Google" id="ProtNLM"/>
    </source>
</evidence>
<dbReference type="InterPro" id="IPR016024">
    <property type="entry name" value="ARM-type_fold"/>
</dbReference>
<dbReference type="AlphaFoldDB" id="A0A814CY44"/>
<feature type="non-terminal residue" evidence="5">
    <location>
        <position position="135"/>
    </location>
</feature>
<dbReference type="SMART" id="SM00185">
    <property type="entry name" value="ARM"/>
    <property type="match status" value="1"/>
</dbReference>
<comment type="similarity">
    <text evidence="1">Belongs to the importin alpha family.</text>
</comment>
<evidence type="ECO:0000313" key="6">
    <source>
        <dbReference type="EMBL" id="CAF3726439.1"/>
    </source>
</evidence>
<name>A0A814CY44_9BILA</name>
<dbReference type="GO" id="GO:0015031">
    <property type="term" value="P:protein transport"/>
    <property type="evidence" value="ECO:0007669"/>
    <property type="project" value="UniProtKB-KW"/>
</dbReference>
<dbReference type="SUPFAM" id="SSF48371">
    <property type="entry name" value="ARM repeat"/>
    <property type="match status" value="1"/>
</dbReference>
<dbReference type="Proteomes" id="UP000663829">
    <property type="component" value="Unassembled WGS sequence"/>
</dbReference>
<sequence>EAAWCISNLTLSGTPPQVAYVVEQGVIHPLCNLLQQHDAQVLQVCLDAIHNILKQTAADKIDDVTTEIEECGGLDKIENLQNHPSQEIYQQAFDIIEKYYSTETDEETSTNGQAPAMEGDFSFNNQTVPHQNFDF</sequence>
<organism evidence="5 7">
    <name type="scientific">Didymodactylos carnosus</name>
    <dbReference type="NCBI Taxonomy" id="1234261"/>
    <lineage>
        <taxon>Eukaryota</taxon>
        <taxon>Metazoa</taxon>
        <taxon>Spiralia</taxon>
        <taxon>Gnathifera</taxon>
        <taxon>Rotifera</taxon>
        <taxon>Eurotatoria</taxon>
        <taxon>Bdelloidea</taxon>
        <taxon>Philodinida</taxon>
        <taxon>Philodinidae</taxon>
        <taxon>Didymodactylos</taxon>
    </lineage>
</organism>
<evidence type="ECO:0000313" key="7">
    <source>
        <dbReference type="Proteomes" id="UP000663829"/>
    </source>
</evidence>
<feature type="region of interest" description="Disordered" evidence="4">
    <location>
        <begin position="104"/>
        <end position="126"/>
    </location>
</feature>
<reference evidence="5" key="1">
    <citation type="submission" date="2021-02" db="EMBL/GenBank/DDBJ databases">
        <authorList>
            <person name="Nowell W R."/>
        </authorList>
    </citation>
    <scope>NUCLEOTIDE SEQUENCE</scope>
</reference>
<accession>A0A814CY44</accession>
<dbReference type="EMBL" id="CAJOBC010002304">
    <property type="protein sequence ID" value="CAF3726439.1"/>
    <property type="molecule type" value="Genomic_DNA"/>
</dbReference>
<proteinExistence type="inferred from homology"/>
<keyword evidence="3" id="KW-0653">Protein transport</keyword>
<dbReference type="OrthoDB" id="29145at2759"/>
<evidence type="ECO:0000256" key="2">
    <source>
        <dbReference type="ARBA" id="ARBA00022448"/>
    </source>
</evidence>
<dbReference type="Pfam" id="PF16186">
    <property type="entry name" value="Arm_3"/>
    <property type="match status" value="1"/>
</dbReference>
<keyword evidence="7" id="KW-1185">Reference proteome</keyword>
<evidence type="ECO:0000313" key="5">
    <source>
        <dbReference type="EMBL" id="CAF0950748.1"/>
    </source>
</evidence>
<keyword evidence="2" id="KW-0813">Transport</keyword>
<dbReference type="InterPro" id="IPR000225">
    <property type="entry name" value="Armadillo"/>
</dbReference>
<dbReference type="EMBL" id="CAJNOQ010002305">
    <property type="protein sequence ID" value="CAF0950748.1"/>
    <property type="molecule type" value="Genomic_DNA"/>
</dbReference>
<comment type="caution">
    <text evidence="5">The sequence shown here is derived from an EMBL/GenBank/DDBJ whole genome shotgun (WGS) entry which is preliminary data.</text>
</comment>
<evidence type="ECO:0000256" key="1">
    <source>
        <dbReference type="ARBA" id="ARBA00010394"/>
    </source>
</evidence>
<gene>
    <name evidence="5" type="ORF">GPM918_LOCUS11228</name>
    <name evidence="6" type="ORF">SRO942_LOCUS11227</name>
</gene>
<dbReference type="Pfam" id="PF00514">
    <property type="entry name" value="Arm"/>
    <property type="match status" value="1"/>
</dbReference>
<evidence type="ECO:0000256" key="3">
    <source>
        <dbReference type="ARBA" id="ARBA00022927"/>
    </source>
</evidence>
<dbReference type="InterPro" id="IPR011989">
    <property type="entry name" value="ARM-like"/>
</dbReference>
<protein>
    <recommendedName>
        <fullName evidence="8">Importin alpha</fullName>
    </recommendedName>
</protein>
<dbReference type="Proteomes" id="UP000681722">
    <property type="component" value="Unassembled WGS sequence"/>
</dbReference>
<dbReference type="PANTHER" id="PTHR23316">
    <property type="entry name" value="IMPORTIN ALPHA"/>
    <property type="match status" value="1"/>
</dbReference>